<gene>
    <name evidence="1" type="ORF">P8V03_05220</name>
</gene>
<keyword evidence="2" id="KW-1185">Reference proteome</keyword>
<comment type="caution">
    <text evidence="1">The sequence shown here is derived from an EMBL/GenBank/DDBJ whole genome shotgun (WGS) entry which is preliminary data.</text>
</comment>
<sequence length="51" mass="6110">MLIFKTESIIFKVDNEELPEDIILMIEIEFRELGTLSEETMKRYNIKIECT</sequence>
<reference evidence="1 2" key="1">
    <citation type="submission" date="2023-04" db="EMBL/GenBank/DDBJ databases">
        <title>Clostridium tannerae sp. nov., isolated from the fecal material of an alpaca.</title>
        <authorList>
            <person name="Miller S."/>
            <person name="Hendry M."/>
            <person name="King J."/>
            <person name="Sankaranarayanan K."/>
            <person name="Lawson P.A."/>
        </authorList>
    </citation>
    <scope>NUCLEOTIDE SEQUENCE [LARGE SCALE GENOMIC DNA]</scope>
    <source>
        <strain evidence="1 2">A1-XYC3</strain>
    </source>
</reference>
<protein>
    <submittedName>
        <fullName evidence="1">Uncharacterized protein</fullName>
    </submittedName>
</protein>
<organism evidence="1 2">
    <name type="scientific">Clostridium tanneri</name>
    <dbReference type="NCBI Taxonomy" id="3037988"/>
    <lineage>
        <taxon>Bacteria</taxon>
        <taxon>Bacillati</taxon>
        <taxon>Bacillota</taxon>
        <taxon>Clostridia</taxon>
        <taxon>Eubacteriales</taxon>
        <taxon>Clostridiaceae</taxon>
        <taxon>Clostridium</taxon>
    </lineage>
</organism>
<dbReference type="Proteomes" id="UP001281656">
    <property type="component" value="Unassembled WGS sequence"/>
</dbReference>
<accession>A0ABU4JR04</accession>
<dbReference type="EMBL" id="JARUJP010000004">
    <property type="protein sequence ID" value="MDW8800553.1"/>
    <property type="molecule type" value="Genomic_DNA"/>
</dbReference>
<evidence type="ECO:0000313" key="2">
    <source>
        <dbReference type="Proteomes" id="UP001281656"/>
    </source>
</evidence>
<proteinExistence type="predicted"/>
<dbReference type="RefSeq" id="WP_261672117.1">
    <property type="nucleotide sequence ID" value="NZ_JARUJP010000004.1"/>
</dbReference>
<evidence type="ECO:0000313" key="1">
    <source>
        <dbReference type="EMBL" id="MDW8800553.1"/>
    </source>
</evidence>
<name>A0ABU4JR04_9CLOT</name>